<protein>
    <submittedName>
        <fullName evidence="1">Uncharacterized protein</fullName>
    </submittedName>
</protein>
<reference evidence="2" key="1">
    <citation type="submission" date="2016-12" db="EMBL/GenBank/DDBJ databases">
        <authorList>
            <person name="Varghese N."/>
            <person name="Submissions S."/>
        </authorList>
    </citation>
    <scope>NUCLEOTIDE SEQUENCE [LARGE SCALE GENOMIC DNA]</scope>
    <source>
        <strain evidence="2">DSM 16779</strain>
    </source>
</reference>
<dbReference type="AlphaFoldDB" id="A0A1N6G2H5"/>
<gene>
    <name evidence="1" type="ORF">SAMN05421769_1809</name>
</gene>
<accession>A0A1N6G2H5</accession>
<keyword evidence="2" id="KW-1185">Reference proteome</keyword>
<organism evidence="1 2">
    <name type="scientific">Chryseobacterium scophthalmum</name>
    <dbReference type="NCBI Taxonomy" id="59733"/>
    <lineage>
        <taxon>Bacteria</taxon>
        <taxon>Pseudomonadati</taxon>
        <taxon>Bacteroidota</taxon>
        <taxon>Flavobacteriia</taxon>
        <taxon>Flavobacteriales</taxon>
        <taxon>Weeksellaceae</taxon>
        <taxon>Chryseobacterium group</taxon>
        <taxon>Chryseobacterium</taxon>
    </lineage>
</organism>
<sequence length="57" mass="6743">MQPIVLFLTKIKVCLSIDKFIVILLFILHLLKIQHAENKIISNTESRNYLRLSFFII</sequence>
<name>A0A1N6G2H5_9FLAO</name>
<dbReference type="EMBL" id="FSRQ01000001">
    <property type="protein sequence ID" value="SIO01745.1"/>
    <property type="molecule type" value="Genomic_DNA"/>
</dbReference>
<dbReference type="STRING" id="59733.SAMN05421769_1809"/>
<evidence type="ECO:0000313" key="1">
    <source>
        <dbReference type="EMBL" id="SIO01745.1"/>
    </source>
</evidence>
<evidence type="ECO:0000313" key="2">
    <source>
        <dbReference type="Proteomes" id="UP000184782"/>
    </source>
</evidence>
<dbReference type="Proteomes" id="UP000184782">
    <property type="component" value="Unassembled WGS sequence"/>
</dbReference>
<proteinExistence type="predicted"/>